<dbReference type="InterPro" id="IPR000163">
    <property type="entry name" value="Prohibitin"/>
</dbReference>
<dbReference type="PRINTS" id="PR00679">
    <property type="entry name" value="PROHIBITIN"/>
</dbReference>
<feature type="region of interest" description="Disordered" evidence="5">
    <location>
        <begin position="344"/>
        <end position="381"/>
    </location>
</feature>
<dbReference type="Proteomes" id="UP000250572">
    <property type="component" value="Unassembled WGS sequence"/>
</dbReference>
<gene>
    <name evidence="7" type="ORF">CCH79_00008295</name>
</gene>
<name>A0A315V335_GAMAF</name>
<evidence type="ECO:0000256" key="3">
    <source>
        <dbReference type="ARBA" id="ARBA00039608"/>
    </source>
</evidence>
<proteinExistence type="inferred from homology"/>
<evidence type="ECO:0000313" key="8">
    <source>
        <dbReference type="Proteomes" id="UP000250572"/>
    </source>
</evidence>
<dbReference type="GO" id="GO:0007005">
    <property type="term" value="P:mitochondrion organization"/>
    <property type="evidence" value="ECO:0007669"/>
    <property type="project" value="TreeGrafter"/>
</dbReference>
<dbReference type="GO" id="GO:0005739">
    <property type="term" value="C:mitochondrion"/>
    <property type="evidence" value="ECO:0007669"/>
    <property type="project" value="UniProtKB-ARBA"/>
</dbReference>
<feature type="compositionally biased region" description="Basic and acidic residues" evidence="5">
    <location>
        <begin position="372"/>
        <end position="381"/>
    </location>
</feature>
<dbReference type="SMART" id="SM00244">
    <property type="entry name" value="PHB"/>
    <property type="match status" value="1"/>
</dbReference>
<evidence type="ECO:0000256" key="5">
    <source>
        <dbReference type="SAM" id="MobiDB-lite"/>
    </source>
</evidence>
<evidence type="ECO:0000256" key="2">
    <source>
        <dbReference type="ARBA" id="ARBA00022634"/>
    </source>
</evidence>
<dbReference type="EMBL" id="NHOQ01002357">
    <property type="protein sequence ID" value="PWA17821.1"/>
    <property type="molecule type" value="Genomic_DNA"/>
</dbReference>
<evidence type="ECO:0000313" key="7">
    <source>
        <dbReference type="EMBL" id="PWA17821.1"/>
    </source>
</evidence>
<dbReference type="AlphaFoldDB" id="A0A315V335"/>
<dbReference type="Pfam" id="PF01145">
    <property type="entry name" value="Band_7"/>
    <property type="match status" value="1"/>
</dbReference>
<comment type="function">
    <text evidence="4">In the plasma membrane, cooperates with CD86 to mediate CD86-signaling in B lymphocytes that regulates the level of IgG1 produced through the activation of distal signaling intermediates. Upon CD40 engagement, required to activate NF-kappa-B signaling pathway via phospholipase C and protein kinase C activation.</text>
</comment>
<keyword evidence="2" id="KW-0237">DNA synthesis</keyword>
<feature type="domain" description="Band 7" evidence="6">
    <location>
        <begin position="106"/>
        <end position="267"/>
    </location>
</feature>
<reference evidence="7 8" key="1">
    <citation type="journal article" date="2018" name="G3 (Bethesda)">
        <title>A High-Quality Reference Genome for the Invasive Mosquitofish Gambusia affinis Using a Chicago Library.</title>
        <authorList>
            <person name="Hoffberg S.L."/>
            <person name="Troendle N.J."/>
            <person name="Glenn T.C."/>
            <person name="Mahmud O."/>
            <person name="Louha S."/>
            <person name="Chalopin D."/>
            <person name="Bennetzen J.L."/>
            <person name="Mauricio R."/>
        </authorList>
    </citation>
    <scope>NUCLEOTIDE SEQUENCE [LARGE SCALE GENOMIC DNA]</scope>
    <source>
        <strain evidence="7">NE01/NJP1002.9</strain>
        <tissue evidence="7">Muscle</tissue>
    </source>
</reference>
<comment type="similarity">
    <text evidence="1">Belongs to the prohibitin family.</text>
</comment>
<protein>
    <recommendedName>
        <fullName evidence="3">Prohibitin 1</fullName>
    </recommendedName>
</protein>
<sequence length="381" mass="42387">MTKSCWRHLDLSLCSLRIWDQVRGQPAHPDNPARFCHLLEETRSLLSGRNFLHENETAQPIKIRSPGETLIVNIRLMVAAVMAKLFESIGKLGLALAIGGGVVNSALFNVDAGHRAVIFDRFRGVQDVVVGEGTHFIIPWVQKPIIFDCRSRPRNVPVITGSKDLQNVNITLRILFRPVTNQLPRIFMSIGEDYDERVLPSITTEVLKAVVARFDAGELITQRELVSRQVSEDLMERASTFGLILDDVSLTHLTFGKEFTEAVEMKQVAQQDAERARFVVEKAEQQKQAAIISAEGDSQAALLIANSLMEAGDGLVELRKLEAAEDIAFQLSRSRNVTYLPSGQGTLLQLPQPKESRHRAARLRPDSGLNAWDERGRTAAP</sequence>
<evidence type="ECO:0000256" key="4">
    <source>
        <dbReference type="ARBA" id="ARBA00046138"/>
    </source>
</evidence>
<evidence type="ECO:0000256" key="1">
    <source>
        <dbReference type="ARBA" id="ARBA00009658"/>
    </source>
</evidence>
<dbReference type="CDD" id="cd03401">
    <property type="entry name" value="SPFH_prohibitin"/>
    <property type="match status" value="1"/>
</dbReference>
<organism evidence="7 8">
    <name type="scientific">Gambusia affinis</name>
    <name type="common">Western mosquitofish</name>
    <name type="synonym">Heterandria affinis</name>
    <dbReference type="NCBI Taxonomy" id="33528"/>
    <lineage>
        <taxon>Eukaryota</taxon>
        <taxon>Metazoa</taxon>
        <taxon>Chordata</taxon>
        <taxon>Craniata</taxon>
        <taxon>Vertebrata</taxon>
        <taxon>Euteleostomi</taxon>
        <taxon>Actinopterygii</taxon>
        <taxon>Neopterygii</taxon>
        <taxon>Teleostei</taxon>
        <taxon>Neoteleostei</taxon>
        <taxon>Acanthomorphata</taxon>
        <taxon>Ovalentaria</taxon>
        <taxon>Atherinomorphae</taxon>
        <taxon>Cyprinodontiformes</taxon>
        <taxon>Poeciliidae</taxon>
        <taxon>Poeciliinae</taxon>
        <taxon>Gambusia</taxon>
    </lineage>
</organism>
<accession>A0A315V335</accession>
<dbReference type="GO" id="GO:0071897">
    <property type="term" value="P:DNA biosynthetic process"/>
    <property type="evidence" value="ECO:0007669"/>
    <property type="project" value="UniProtKB-KW"/>
</dbReference>
<keyword evidence="8" id="KW-1185">Reference proteome</keyword>
<dbReference type="PANTHER" id="PTHR23222">
    <property type="entry name" value="PROHIBITIN"/>
    <property type="match status" value="1"/>
</dbReference>
<dbReference type="InterPro" id="IPR036013">
    <property type="entry name" value="Band_7/SPFH_dom_sf"/>
</dbReference>
<comment type="caution">
    <text evidence="7">The sequence shown here is derived from an EMBL/GenBank/DDBJ whole genome shotgun (WGS) entry which is preliminary data.</text>
</comment>
<dbReference type="FunFam" id="3.30.479.30:FF:000001">
    <property type="entry name" value="Prohibitin 2"/>
    <property type="match status" value="1"/>
</dbReference>
<evidence type="ECO:0000259" key="6">
    <source>
        <dbReference type="SMART" id="SM00244"/>
    </source>
</evidence>
<dbReference type="GO" id="GO:0016020">
    <property type="term" value="C:membrane"/>
    <property type="evidence" value="ECO:0007669"/>
    <property type="project" value="InterPro"/>
</dbReference>
<dbReference type="InterPro" id="IPR001107">
    <property type="entry name" value="Band_7"/>
</dbReference>
<dbReference type="PANTHER" id="PTHR23222:SF0">
    <property type="entry name" value="PROHIBITIN 1"/>
    <property type="match status" value="1"/>
</dbReference>
<dbReference type="Gene3D" id="3.30.479.30">
    <property type="entry name" value="Band 7 domain"/>
    <property type="match status" value="1"/>
</dbReference>
<dbReference type="STRING" id="33528.ENSGAFP00000003218"/>
<dbReference type="SUPFAM" id="SSF117892">
    <property type="entry name" value="Band 7/SPFH domain"/>
    <property type="match status" value="1"/>
</dbReference>